<dbReference type="Proteomes" id="UP000626180">
    <property type="component" value="Unassembled WGS sequence"/>
</dbReference>
<evidence type="ECO:0000313" key="4">
    <source>
        <dbReference type="Proteomes" id="UP000626180"/>
    </source>
</evidence>
<evidence type="ECO:0000313" key="3">
    <source>
        <dbReference type="Proteomes" id="UP000250443"/>
    </source>
</evidence>
<accession>A0A2X2CXS7</accession>
<name>A0A2X2CXS7_PSELU</name>
<dbReference type="EMBL" id="JADMCD010000010">
    <property type="protein sequence ID" value="MBF8642554.1"/>
    <property type="molecule type" value="Genomic_DNA"/>
</dbReference>
<protein>
    <submittedName>
        <fullName evidence="2">Uncharacterized protein</fullName>
    </submittedName>
</protein>
<dbReference type="GeneID" id="300269961"/>
<reference evidence="1 4" key="2">
    <citation type="submission" date="2020-10" db="EMBL/GenBank/DDBJ databases">
        <title>Genome sequences of Pseudomonas isolates.</title>
        <authorList>
            <person name="Wessels L."/>
            <person name="Reich F."/>
            <person name="Hammerl J."/>
        </authorList>
    </citation>
    <scope>NUCLEOTIDE SEQUENCE [LARGE SCALE GENOMIC DNA]</scope>
    <source>
        <strain evidence="1 4">20-MO00624-0</strain>
    </source>
</reference>
<dbReference type="RefSeq" id="WP_010795843.1">
    <property type="nucleotide sequence ID" value="NZ_CP044086.1"/>
</dbReference>
<dbReference type="Proteomes" id="UP000250443">
    <property type="component" value="Unassembled WGS sequence"/>
</dbReference>
<dbReference type="EMBL" id="UAUF01000014">
    <property type="protein sequence ID" value="SPZ11834.1"/>
    <property type="molecule type" value="Genomic_DNA"/>
</dbReference>
<evidence type="ECO:0000313" key="1">
    <source>
        <dbReference type="EMBL" id="MBF8642554.1"/>
    </source>
</evidence>
<gene>
    <name evidence="1" type="ORF">IRZ65_17900</name>
    <name evidence="2" type="ORF">NCTC11842_04090</name>
</gene>
<keyword evidence="4" id="KW-1185">Reference proteome</keyword>
<dbReference type="AlphaFoldDB" id="A0A2X2CXS7"/>
<organism evidence="2 3">
    <name type="scientific">Pseudomonas luteola</name>
    <dbReference type="NCBI Taxonomy" id="47886"/>
    <lineage>
        <taxon>Bacteria</taxon>
        <taxon>Pseudomonadati</taxon>
        <taxon>Pseudomonadota</taxon>
        <taxon>Gammaproteobacteria</taxon>
        <taxon>Pseudomonadales</taxon>
        <taxon>Pseudomonadaceae</taxon>
        <taxon>Pseudomonas</taxon>
    </lineage>
</organism>
<sequence length="46" mass="4985">MNTKPLPTIASRLVERYLNGMDQAMARVMVCLCRRPCAALAPGAHG</sequence>
<proteinExistence type="predicted"/>
<reference evidence="2 3" key="1">
    <citation type="submission" date="2018-06" db="EMBL/GenBank/DDBJ databases">
        <authorList>
            <consortium name="Pathogen Informatics"/>
            <person name="Doyle S."/>
        </authorList>
    </citation>
    <scope>NUCLEOTIDE SEQUENCE [LARGE SCALE GENOMIC DNA]</scope>
    <source>
        <strain evidence="2 3">NCTC11842</strain>
    </source>
</reference>
<evidence type="ECO:0000313" key="2">
    <source>
        <dbReference type="EMBL" id="SPZ11834.1"/>
    </source>
</evidence>